<reference evidence="2 3" key="1">
    <citation type="journal article" date="2019" name="Commun. Biol.">
        <title>The bagworm genome reveals a unique fibroin gene that provides high tensile strength.</title>
        <authorList>
            <person name="Kono N."/>
            <person name="Nakamura H."/>
            <person name="Ohtoshi R."/>
            <person name="Tomita M."/>
            <person name="Numata K."/>
            <person name="Arakawa K."/>
        </authorList>
    </citation>
    <scope>NUCLEOTIDE SEQUENCE [LARGE SCALE GENOMIC DNA]</scope>
</reference>
<organism evidence="2 3">
    <name type="scientific">Eumeta variegata</name>
    <name type="common">Bagworm moth</name>
    <name type="synonym">Eumeta japonica</name>
    <dbReference type="NCBI Taxonomy" id="151549"/>
    <lineage>
        <taxon>Eukaryota</taxon>
        <taxon>Metazoa</taxon>
        <taxon>Ecdysozoa</taxon>
        <taxon>Arthropoda</taxon>
        <taxon>Hexapoda</taxon>
        <taxon>Insecta</taxon>
        <taxon>Pterygota</taxon>
        <taxon>Neoptera</taxon>
        <taxon>Endopterygota</taxon>
        <taxon>Lepidoptera</taxon>
        <taxon>Glossata</taxon>
        <taxon>Ditrysia</taxon>
        <taxon>Tineoidea</taxon>
        <taxon>Psychidae</taxon>
        <taxon>Oiketicinae</taxon>
        <taxon>Eumeta</taxon>
    </lineage>
</organism>
<evidence type="ECO:0000313" key="2">
    <source>
        <dbReference type="EMBL" id="GBP68449.1"/>
    </source>
</evidence>
<evidence type="ECO:0000256" key="1">
    <source>
        <dbReference type="SAM" id="MobiDB-lite"/>
    </source>
</evidence>
<proteinExistence type="predicted"/>
<accession>A0A4C1Y1L3</accession>
<feature type="region of interest" description="Disordered" evidence="1">
    <location>
        <begin position="1"/>
        <end position="22"/>
    </location>
</feature>
<sequence length="130" mass="14231">MSAISYPGPSHGAATSVPYSVRHDSPTQHGTYKFSEQVQSFRCTSSHALRTGAGPVCIITSLFGGTNEHASHHRVVNHCSCKKKSSAVAGSIKNNFHIAMHSHFHVFQLPIPVMLRRPGSDDCLWDYLSK</sequence>
<protein>
    <submittedName>
        <fullName evidence="2">Uncharacterized protein</fullName>
    </submittedName>
</protein>
<dbReference type="Proteomes" id="UP000299102">
    <property type="component" value="Unassembled WGS sequence"/>
</dbReference>
<gene>
    <name evidence="2" type="ORF">EVAR_56711_1</name>
</gene>
<keyword evidence="3" id="KW-1185">Reference proteome</keyword>
<comment type="caution">
    <text evidence="2">The sequence shown here is derived from an EMBL/GenBank/DDBJ whole genome shotgun (WGS) entry which is preliminary data.</text>
</comment>
<name>A0A4C1Y1L3_EUMVA</name>
<evidence type="ECO:0000313" key="3">
    <source>
        <dbReference type="Proteomes" id="UP000299102"/>
    </source>
</evidence>
<dbReference type="AlphaFoldDB" id="A0A4C1Y1L3"/>
<dbReference type="EMBL" id="BGZK01001011">
    <property type="protein sequence ID" value="GBP68449.1"/>
    <property type="molecule type" value="Genomic_DNA"/>
</dbReference>